<name>A0A6J6PEK8_9ZZZZ</name>
<keyword evidence="4 6" id="KW-1133">Transmembrane helix</keyword>
<protein>
    <submittedName>
        <fullName evidence="8">Unannotated protein</fullName>
    </submittedName>
</protein>
<reference evidence="8" key="1">
    <citation type="submission" date="2020-05" db="EMBL/GenBank/DDBJ databases">
        <authorList>
            <person name="Chiriac C."/>
            <person name="Salcher M."/>
            <person name="Ghai R."/>
            <person name="Kavagutti S V."/>
        </authorList>
    </citation>
    <scope>NUCLEOTIDE SEQUENCE</scope>
</reference>
<evidence type="ECO:0000256" key="2">
    <source>
        <dbReference type="ARBA" id="ARBA00022475"/>
    </source>
</evidence>
<dbReference type="InterPro" id="IPR018076">
    <property type="entry name" value="T2SS_GspF_dom"/>
</dbReference>
<evidence type="ECO:0000256" key="3">
    <source>
        <dbReference type="ARBA" id="ARBA00022692"/>
    </source>
</evidence>
<dbReference type="GO" id="GO:0005886">
    <property type="term" value="C:plasma membrane"/>
    <property type="evidence" value="ECO:0007669"/>
    <property type="project" value="UniProtKB-SubCell"/>
</dbReference>
<dbReference type="PANTHER" id="PTHR35007:SF2">
    <property type="entry name" value="PILUS ASSEMBLE PROTEIN"/>
    <property type="match status" value="1"/>
</dbReference>
<dbReference type="PANTHER" id="PTHR35007">
    <property type="entry name" value="INTEGRAL MEMBRANE PROTEIN-RELATED"/>
    <property type="match status" value="1"/>
</dbReference>
<organism evidence="8">
    <name type="scientific">freshwater metagenome</name>
    <dbReference type="NCBI Taxonomy" id="449393"/>
    <lineage>
        <taxon>unclassified sequences</taxon>
        <taxon>metagenomes</taxon>
        <taxon>ecological metagenomes</taxon>
    </lineage>
</organism>
<sequence length="219" mass="24656">MRPITLLILFTLSLLATYLAKISYQARKIAINRAQAWPEVLDLLISSLQSGASISESLSNLATVGPQSVRKEFDKFSKSLIVGEKFEVAVNNLKEEFADPITDQLFETLYFATKFGSKNTIKVLREISEYASADLALRAEINTRFGWIKNSANLAALAPWLLFIILRTQENARLAYLQPTGQLIMIFGVIATLFAYLWMSRIAKLPKAKRLFTMQITTK</sequence>
<gene>
    <name evidence="8" type="ORF">UFOPK2576_00620</name>
</gene>
<evidence type="ECO:0000256" key="1">
    <source>
        <dbReference type="ARBA" id="ARBA00004651"/>
    </source>
</evidence>
<proteinExistence type="predicted"/>
<comment type="subcellular location">
    <subcellularLocation>
        <location evidence="1">Cell membrane</location>
        <topology evidence="1">Multi-pass membrane protein</topology>
    </subcellularLocation>
</comment>
<dbReference type="EMBL" id="CAEZXQ010000086">
    <property type="protein sequence ID" value="CAB4694898.1"/>
    <property type="molecule type" value="Genomic_DNA"/>
</dbReference>
<keyword evidence="5 6" id="KW-0472">Membrane</keyword>
<keyword evidence="3 6" id="KW-0812">Transmembrane</keyword>
<keyword evidence="2" id="KW-1003">Cell membrane</keyword>
<evidence type="ECO:0000256" key="4">
    <source>
        <dbReference type="ARBA" id="ARBA00022989"/>
    </source>
</evidence>
<evidence type="ECO:0000313" key="8">
    <source>
        <dbReference type="EMBL" id="CAB4694898.1"/>
    </source>
</evidence>
<evidence type="ECO:0000256" key="6">
    <source>
        <dbReference type="SAM" id="Phobius"/>
    </source>
</evidence>
<dbReference type="Pfam" id="PF00482">
    <property type="entry name" value="T2SSF"/>
    <property type="match status" value="1"/>
</dbReference>
<feature type="domain" description="Type II secretion system protein GspF" evidence="7">
    <location>
        <begin position="41"/>
        <end position="166"/>
    </location>
</feature>
<feature type="transmembrane region" description="Helical" evidence="6">
    <location>
        <begin position="181"/>
        <end position="199"/>
    </location>
</feature>
<evidence type="ECO:0000256" key="5">
    <source>
        <dbReference type="ARBA" id="ARBA00023136"/>
    </source>
</evidence>
<accession>A0A6J6PEK8</accession>
<dbReference type="AlphaFoldDB" id="A0A6J6PEK8"/>
<evidence type="ECO:0000259" key="7">
    <source>
        <dbReference type="Pfam" id="PF00482"/>
    </source>
</evidence>